<keyword evidence="15" id="KW-1185">Reference proteome</keyword>
<evidence type="ECO:0000256" key="2">
    <source>
        <dbReference type="ARBA" id="ARBA00004994"/>
    </source>
</evidence>
<reference evidence="14 15" key="1">
    <citation type="submission" date="2021-04" db="EMBL/GenBank/DDBJ databases">
        <title>Paenibacillus sp. DLE-14 whole genome sequence.</title>
        <authorList>
            <person name="Ham Y.J."/>
        </authorList>
    </citation>
    <scope>NUCLEOTIDE SEQUENCE [LARGE SCALE GENOMIC DNA]</scope>
    <source>
        <strain evidence="14 15">DLE-14</strain>
    </source>
</reference>
<dbReference type="InterPro" id="IPR013328">
    <property type="entry name" value="6PGD_dom2"/>
</dbReference>
<dbReference type="PANTHER" id="PTHR43765:SF2">
    <property type="entry name" value="2-DEHYDROPANTOATE 2-REDUCTASE"/>
    <property type="match status" value="1"/>
</dbReference>
<comment type="similarity">
    <text evidence="3 11">Belongs to the ketopantoate reductase family.</text>
</comment>
<evidence type="ECO:0000256" key="9">
    <source>
        <dbReference type="ARBA" id="ARBA00032024"/>
    </source>
</evidence>
<dbReference type="PANTHER" id="PTHR43765">
    <property type="entry name" value="2-DEHYDROPANTOATE 2-REDUCTASE-RELATED"/>
    <property type="match status" value="1"/>
</dbReference>
<evidence type="ECO:0000256" key="5">
    <source>
        <dbReference type="ARBA" id="ARBA00019465"/>
    </source>
</evidence>
<evidence type="ECO:0000256" key="8">
    <source>
        <dbReference type="ARBA" id="ARBA00023002"/>
    </source>
</evidence>
<dbReference type="InterPro" id="IPR036291">
    <property type="entry name" value="NAD(P)-bd_dom_sf"/>
</dbReference>
<name>A0ABS5CEG1_9BACL</name>
<evidence type="ECO:0000259" key="13">
    <source>
        <dbReference type="Pfam" id="PF08546"/>
    </source>
</evidence>
<dbReference type="EC" id="1.1.1.169" evidence="4 11"/>
<dbReference type="InterPro" id="IPR050838">
    <property type="entry name" value="Ketopantoate_reductase"/>
</dbReference>
<evidence type="ECO:0000256" key="3">
    <source>
        <dbReference type="ARBA" id="ARBA00007870"/>
    </source>
</evidence>
<accession>A0ABS5CEG1</accession>
<dbReference type="Gene3D" id="3.40.50.720">
    <property type="entry name" value="NAD(P)-binding Rossmann-like Domain"/>
    <property type="match status" value="1"/>
</dbReference>
<dbReference type="SUPFAM" id="SSF51735">
    <property type="entry name" value="NAD(P)-binding Rossmann-fold domains"/>
    <property type="match status" value="1"/>
</dbReference>
<dbReference type="InterPro" id="IPR013752">
    <property type="entry name" value="KPA_reductase"/>
</dbReference>
<dbReference type="NCBIfam" id="TIGR00745">
    <property type="entry name" value="apbA_panE"/>
    <property type="match status" value="1"/>
</dbReference>
<keyword evidence="8 11" id="KW-0560">Oxidoreductase</keyword>
<feature type="domain" description="Ketopantoate reductase C-terminal" evidence="13">
    <location>
        <begin position="188"/>
        <end position="308"/>
    </location>
</feature>
<keyword evidence="6 11" id="KW-0566">Pantothenate biosynthesis</keyword>
<evidence type="ECO:0000256" key="6">
    <source>
        <dbReference type="ARBA" id="ARBA00022655"/>
    </source>
</evidence>
<evidence type="ECO:0000256" key="7">
    <source>
        <dbReference type="ARBA" id="ARBA00022857"/>
    </source>
</evidence>
<keyword evidence="7 11" id="KW-0521">NADP</keyword>
<organism evidence="14 15">
    <name type="scientific">Paenibacillus lignilyticus</name>
    <dbReference type="NCBI Taxonomy" id="1172615"/>
    <lineage>
        <taxon>Bacteria</taxon>
        <taxon>Bacillati</taxon>
        <taxon>Bacillota</taxon>
        <taxon>Bacilli</taxon>
        <taxon>Bacillales</taxon>
        <taxon>Paenibacillaceae</taxon>
        <taxon>Paenibacillus</taxon>
    </lineage>
</organism>
<evidence type="ECO:0000256" key="11">
    <source>
        <dbReference type="RuleBase" id="RU362068"/>
    </source>
</evidence>
<evidence type="ECO:0000313" key="14">
    <source>
        <dbReference type="EMBL" id="MBP3964230.1"/>
    </source>
</evidence>
<dbReference type="SUPFAM" id="SSF48179">
    <property type="entry name" value="6-phosphogluconate dehydrogenase C-terminal domain-like"/>
    <property type="match status" value="1"/>
</dbReference>
<protein>
    <recommendedName>
        <fullName evidence="5 11">2-dehydropantoate 2-reductase</fullName>
        <ecNumber evidence="4 11">1.1.1.169</ecNumber>
    </recommendedName>
    <alternativeName>
        <fullName evidence="9 11">Ketopantoate reductase</fullName>
    </alternativeName>
</protein>
<sequence>MRMIIVGAGALGLLYGARLAEAGMEVVILTRSEEQATLLRKEGIRLTKRDGAQSRVSVQASTIDSYVPDALRQEDWIWLCVKQVHLSEHLLRQLGRLTAAGCSVLALQNGIGHLDLLGKVCPKEQLNAAITTVGAMRIDDHSVHHTGSGAIMFGSWPKNEEKASKPQKMLLKALIGAGIEGKLSNEMENVVYRKLLINAVINPLTGIFGVRNGELSADPSRLRWMKALHEESERILIHAGMTKDADSWDQLLHICEATAGNQSSMLRDVLAGRTTEIHWISGGIVSLAKKMQVPAPMNEAVLTLIQTLQTN</sequence>
<dbReference type="Gene3D" id="1.10.1040.10">
    <property type="entry name" value="N-(1-d-carboxylethyl)-l-norvaline Dehydrogenase, domain 2"/>
    <property type="match status" value="1"/>
</dbReference>
<evidence type="ECO:0000259" key="12">
    <source>
        <dbReference type="Pfam" id="PF02558"/>
    </source>
</evidence>
<dbReference type="InterPro" id="IPR008927">
    <property type="entry name" value="6-PGluconate_DH-like_C_sf"/>
</dbReference>
<dbReference type="EMBL" id="JAGKSP010000006">
    <property type="protein sequence ID" value="MBP3964230.1"/>
    <property type="molecule type" value="Genomic_DNA"/>
</dbReference>
<proteinExistence type="inferred from homology"/>
<dbReference type="InterPro" id="IPR013332">
    <property type="entry name" value="KPR_N"/>
</dbReference>
<dbReference type="Proteomes" id="UP000673394">
    <property type="component" value="Unassembled WGS sequence"/>
</dbReference>
<evidence type="ECO:0000256" key="4">
    <source>
        <dbReference type="ARBA" id="ARBA00013014"/>
    </source>
</evidence>
<gene>
    <name evidence="14" type="ORF">I8J30_16050</name>
</gene>
<comment type="catalytic activity">
    <reaction evidence="10 11">
        <text>(R)-pantoate + NADP(+) = 2-dehydropantoate + NADPH + H(+)</text>
        <dbReference type="Rhea" id="RHEA:16233"/>
        <dbReference type="ChEBI" id="CHEBI:11561"/>
        <dbReference type="ChEBI" id="CHEBI:15378"/>
        <dbReference type="ChEBI" id="CHEBI:15980"/>
        <dbReference type="ChEBI" id="CHEBI:57783"/>
        <dbReference type="ChEBI" id="CHEBI:58349"/>
        <dbReference type="EC" id="1.1.1.169"/>
    </reaction>
</comment>
<feature type="domain" description="Ketopantoate reductase N-terminal" evidence="12">
    <location>
        <begin position="4"/>
        <end position="157"/>
    </location>
</feature>
<evidence type="ECO:0000256" key="1">
    <source>
        <dbReference type="ARBA" id="ARBA00002919"/>
    </source>
</evidence>
<comment type="function">
    <text evidence="1 11">Catalyzes the NADPH-dependent reduction of ketopantoate into pantoic acid.</text>
</comment>
<dbReference type="InterPro" id="IPR003710">
    <property type="entry name" value="ApbA"/>
</dbReference>
<evidence type="ECO:0000256" key="10">
    <source>
        <dbReference type="ARBA" id="ARBA00048793"/>
    </source>
</evidence>
<comment type="caution">
    <text evidence="14">The sequence shown here is derived from an EMBL/GenBank/DDBJ whole genome shotgun (WGS) entry which is preliminary data.</text>
</comment>
<dbReference type="Pfam" id="PF02558">
    <property type="entry name" value="ApbA"/>
    <property type="match status" value="1"/>
</dbReference>
<evidence type="ECO:0000313" key="15">
    <source>
        <dbReference type="Proteomes" id="UP000673394"/>
    </source>
</evidence>
<dbReference type="Pfam" id="PF08546">
    <property type="entry name" value="ApbA_C"/>
    <property type="match status" value="1"/>
</dbReference>
<comment type="pathway">
    <text evidence="2 11">Cofactor biosynthesis; (R)-pantothenate biosynthesis; (R)-pantoate from 3-methyl-2-oxobutanoate: step 2/2.</text>
</comment>